<gene>
    <name evidence="5" type="ORF">ERS008491_00584</name>
</gene>
<evidence type="ECO:0008006" key="7">
    <source>
        <dbReference type="Google" id="ProtNLM"/>
    </source>
</evidence>
<evidence type="ECO:0000259" key="4">
    <source>
        <dbReference type="Pfam" id="PF15615"/>
    </source>
</evidence>
<feature type="region of interest" description="Disordered" evidence="1">
    <location>
        <begin position="80"/>
        <end position="107"/>
    </location>
</feature>
<dbReference type="SUPFAM" id="SSF158682">
    <property type="entry name" value="TerB-like"/>
    <property type="match status" value="1"/>
</dbReference>
<name>A0A0T9KP58_YERKR</name>
<evidence type="ECO:0000313" key="5">
    <source>
        <dbReference type="EMBL" id="CNE17453.1"/>
    </source>
</evidence>
<dbReference type="Proteomes" id="UP000045824">
    <property type="component" value="Unassembled WGS sequence"/>
</dbReference>
<reference evidence="5 6" key="1">
    <citation type="submission" date="2015-03" db="EMBL/GenBank/DDBJ databases">
        <authorList>
            <person name="Murphy D."/>
        </authorList>
    </citation>
    <scope>NUCLEOTIDE SEQUENCE [LARGE SCALE GENOMIC DNA]</scope>
    <source>
        <strain evidence="5 6">FCF326</strain>
    </source>
</reference>
<dbReference type="AlphaFoldDB" id="A0A0T9KP58"/>
<dbReference type="RefSeq" id="WP_050118348.1">
    <property type="nucleotide sequence ID" value="NZ_CAWMAB010000002.1"/>
</dbReference>
<dbReference type="CDD" id="cd07176">
    <property type="entry name" value="terB"/>
    <property type="match status" value="1"/>
</dbReference>
<feature type="transmembrane region" description="Helical" evidence="2">
    <location>
        <begin position="12"/>
        <end position="44"/>
    </location>
</feature>
<dbReference type="Pfam" id="PF15615">
    <property type="entry name" value="TerB_C"/>
    <property type="match status" value="1"/>
</dbReference>
<evidence type="ECO:0000313" key="6">
    <source>
        <dbReference type="Proteomes" id="UP000045824"/>
    </source>
</evidence>
<evidence type="ECO:0000256" key="1">
    <source>
        <dbReference type="SAM" id="MobiDB-lite"/>
    </source>
</evidence>
<evidence type="ECO:0000256" key="2">
    <source>
        <dbReference type="SAM" id="Phobius"/>
    </source>
</evidence>
<sequence>MAKRKSTGTGWVILLIVVLGLITGIPREAWIALSAAILCLYFVWQNIRKTKTHTGHPVKPNRQETAVIPDLGNYQMAPSQLEPEQTTAPEEVNKNPSAGPKGKQPDISRGSLARASWLRPGELAVVAGINLPDGMVYIGNKYKSNRTGAEPAFINPSMDVAPEEIDISLPLIDNTPDYSTCSPEARKGYLQWLSDGRKSPNADISYVFLFFYGLEHRILIDAAIDPIAKKELPILESEINRLLNVYGKNNAFNHYAQNLLVYITRVNIDEKLYLSSPPATREASTELPLALLVGLGQLALDQKPLPVEWALAWGEADPAINQNISMAHCADVFATLFRQRYQEQYGDGFLLPVNKTKLQIFYRPASAGLMGQEFFQQITDLPNIAVCKTHRDKLRAIFEVCQQELDIYNRFASINPKKKMSLEGQLLMPVALWSVALKTELETIKTRVGYGLLMVTLGELFLQLSTACGTKPLERLSRSHVMALTYALASLQVGIEPDVRADNRTPVLQDTVALFPIESLVAESATFDAYRVTMLTVELACAAVMFDGRIGEPESIILTRHIDAWGFLSPGQRMRLKAYLQPGIRKNNTLLALKNNLEPLSLENRRVIARFLAHLLQVEGTITPQEVKFLERVYKRFALDSKWVYADLDSRATPMTLSLPSATVEVVTDTDRVSLLKKESQELAKLLENLFIAATVATATTPDINPQSLVAITAHLPDSIVTFLKLLISRDSWDREKLVDITADMEVKLDDALIEINRKILAAFDAPLITGDATITINREISAALLI</sequence>
<feature type="domain" description="TerB N-terminal" evidence="3">
    <location>
        <begin position="120"/>
        <end position="322"/>
    </location>
</feature>
<organism evidence="5 6">
    <name type="scientific">Yersinia kristensenii</name>
    <dbReference type="NCBI Taxonomy" id="28152"/>
    <lineage>
        <taxon>Bacteria</taxon>
        <taxon>Pseudomonadati</taxon>
        <taxon>Pseudomonadota</taxon>
        <taxon>Gammaproteobacteria</taxon>
        <taxon>Enterobacterales</taxon>
        <taxon>Yersiniaceae</taxon>
        <taxon>Yersinia</taxon>
    </lineage>
</organism>
<dbReference type="Pfam" id="PF13208">
    <property type="entry name" value="TerB_N"/>
    <property type="match status" value="1"/>
</dbReference>
<keyword evidence="2" id="KW-0472">Membrane</keyword>
<dbReference type="EMBL" id="CPYI01000002">
    <property type="protein sequence ID" value="CNE17453.1"/>
    <property type="molecule type" value="Genomic_DNA"/>
</dbReference>
<dbReference type="InterPro" id="IPR029024">
    <property type="entry name" value="TerB-like"/>
</dbReference>
<accession>A0A0T9KP58</accession>
<dbReference type="InterPro" id="IPR028932">
    <property type="entry name" value="TerB-C"/>
</dbReference>
<dbReference type="InterPro" id="IPR025266">
    <property type="entry name" value="TerB_N"/>
</dbReference>
<evidence type="ECO:0000259" key="3">
    <source>
        <dbReference type="Pfam" id="PF13208"/>
    </source>
</evidence>
<keyword evidence="2" id="KW-1133">Transmembrane helix</keyword>
<feature type="domain" description="TerB-C" evidence="4">
    <location>
        <begin position="665"/>
        <end position="783"/>
    </location>
</feature>
<protein>
    <recommendedName>
        <fullName evidence="7">TerB N-terminal domain-containing protein</fullName>
    </recommendedName>
</protein>
<proteinExistence type="predicted"/>
<dbReference type="Gene3D" id="1.10.3680.10">
    <property type="entry name" value="TerB-like"/>
    <property type="match status" value="1"/>
</dbReference>
<keyword evidence="2" id="KW-0812">Transmembrane</keyword>